<keyword evidence="7" id="KW-0472">Membrane</keyword>
<reference evidence="9 10" key="1">
    <citation type="journal article" date="2016" name="Nat. Commun.">
        <title>Thousands of microbial genomes shed light on interconnected biogeochemical processes in an aquifer system.</title>
        <authorList>
            <person name="Anantharaman K."/>
            <person name="Brown C.T."/>
            <person name="Hug L.A."/>
            <person name="Sharon I."/>
            <person name="Castelle C.J."/>
            <person name="Probst A.J."/>
            <person name="Thomas B.C."/>
            <person name="Singh A."/>
            <person name="Wilkins M.J."/>
            <person name="Karaoz U."/>
            <person name="Brodie E.L."/>
            <person name="Williams K.H."/>
            <person name="Hubbard S.S."/>
            <person name="Banfield J.F."/>
        </authorList>
    </citation>
    <scope>NUCLEOTIDE SEQUENCE [LARGE SCALE GENOMIC DNA]</scope>
</reference>
<dbReference type="Proteomes" id="UP000177328">
    <property type="component" value="Unassembled WGS sequence"/>
</dbReference>
<proteinExistence type="predicted"/>
<evidence type="ECO:0000313" key="10">
    <source>
        <dbReference type="Proteomes" id="UP000177328"/>
    </source>
</evidence>
<dbReference type="AlphaFoldDB" id="A0A1F5KJL5"/>
<dbReference type="Pfam" id="PF16822">
    <property type="entry name" value="ALGX"/>
    <property type="match status" value="1"/>
</dbReference>
<name>A0A1F5KJL5_9BACT</name>
<feature type="domain" description="AlgX/AlgJ SGNH hydrolase-like" evidence="8">
    <location>
        <begin position="93"/>
        <end position="259"/>
    </location>
</feature>
<dbReference type="UniPathway" id="UPA00286"/>
<evidence type="ECO:0000256" key="6">
    <source>
        <dbReference type="ARBA" id="ARBA00022841"/>
    </source>
</evidence>
<dbReference type="EMBL" id="MFDD01000002">
    <property type="protein sequence ID" value="OGE41113.1"/>
    <property type="molecule type" value="Genomic_DNA"/>
</dbReference>
<dbReference type="InterPro" id="IPR031811">
    <property type="entry name" value="ALGX/ALGJ_SGNH-like"/>
</dbReference>
<keyword evidence="7" id="KW-1133">Transmembrane helix</keyword>
<dbReference type="GO" id="GO:0042597">
    <property type="term" value="C:periplasmic space"/>
    <property type="evidence" value="ECO:0007669"/>
    <property type="project" value="UniProtKB-SubCell"/>
</dbReference>
<comment type="subcellular location">
    <subcellularLocation>
        <location evidence="1">Periplasm</location>
    </subcellularLocation>
</comment>
<keyword evidence="5" id="KW-0574">Periplasm</keyword>
<keyword evidence="3" id="KW-0808">Transferase</keyword>
<comment type="caution">
    <text evidence="9">The sequence shown here is derived from an EMBL/GenBank/DDBJ whole genome shotgun (WGS) entry which is preliminary data.</text>
</comment>
<comment type="pathway">
    <text evidence="2">Glycan biosynthesis; alginate biosynthesis.</text>
</comment>
<keyword evidence="7" id="KW-0812">Transmembrane</keyword>
<evidence type="ECO:0000259" key="8">
    <source>
        <dbReference type="Pfam" id="PF16822"/>
    </source>
</evidence>
<keyword evidence="4" id="KW-0732">Signal</keyword>
<evidence type="ECO:0000256" key="5">
    <source>
        <dbReference type="ARBA" id="ARBA00022764"/>
    </source>
</evidence>
<evidence type="ECO:0000256" key="7">
    <source>
        <dbReference type="SAM" id="Phobius"/>
    </source>
</evidence>
<dbReference type="GO" id="GO:0016740">
    <property type="term" value="F:transferase activity"/>
    <property type="evidence" value="ECO:0007669"/>
    <property type="project" value="UniProtKB-KW"/>
</dbReference>
<protein>
    <recommendedName>
        <fullName evidence="8">AlgX/AlgJ SGNH hydrolase-like domain-containing protein</fullName>
    </recommendedName>
</protein>
<evidence type="ECO:0000256" key="2">
    <source>
        <dbReference type="ARBA" id="ARBA00005182"/>
    </source>
</evidence>
<evidence type="ECO:0000256" key="3">
    <source>
        <dbReference type="ARBA" id="ARBA00022679"/>
    </source>
</evidence>
<evidence type="ECO:0000256" key="4">
    <source>
        <dbReference type="ARBA" id="ARBA00022729"/>
    </source>
</evidence>
<accession>A0A1F5KJL5</accession>
<feature type="transmembrane region" description="Helical" evidence="7">
    <location>
        <begin position="7"/>
        <end position="26"/>
    </location>
</feature>
<gene>
    <name evidence="9" type="ORF">A3D25_01080</name>
</gene>
<evidence type="ECO:0000313" key="9">
    <source>
        <dbReference type="EMBL" id="OGE41113.1"/>
    </source>
</evidence>
<evidence type="ECO:0000256" key="1">
    <source>
        <dbReference type="ARBA" id="ARBA00004418"/>
    </source>
</evidence>
<sequence length="370" mass="42564">MRKNIYYYLQIYLFLIVISSSVFGYLKGVNSRFTLTENRSLAQKPILKIQNLKTFPKLYSDFFNDHFGFRPLLVQLGNIIQVKLFKSSPNNLVTIGKDDWFFYNSEDTYLDSLHAHPFTDDELLKVKTNLVNAKEHWATQGAKFVFLIAPKAQTVYPELLPSYLKSSNGLSQREQIKKYLQGSNISIIDPTESLTLAKSLGQVYYKYDTHWNQLGAWVVYQQLLKSLSTDFPSLQPTPLEDFTVSYADNPRKDLAVLVGGETFLHEEEPMLKLKSGEKALDIVSPCPNLYFQCPKIVKAIQGQGTPKALFLRDSFLTNVIPFLSEHFSESTYLWGIAPYSLQDFESTRPDVVIYELTERDLWRLLTPVFE</sequence>
<keyword evidence="6" id="KW-0016">Alginate biosynthesis</keyword>
<dbReference type="GO" id="GO:0042121">
    <property type="term" value="P:alginic acid biosynthetic process"/>
    <property type="evidence" value="ECO:0007669"/>
    <property type="project" value="UniProtKB-UniPathway"/>
</dbReference>
<organism evidence="9 10">
    <name type="scientific">Candidatus Daviesbacteria bacterium RIFCSPHIGHO2_02_FULL_43_12</name>
    <dbReference type="NCBI Taxonomy" id="1797776"/>
    <lineage>
        <taxon>Bacteria</taxon>
        <taxon>Candidatus Daviesiibacteriota</taxon>
    </lineage>
</organism>